<keyword evidence="3" id="KW-1185">Reference proteome</keyword>
<dbReference type="EMBL" id="BMFJ01000001">
    <property type="protein sequence ID" value="GGE19552.1"/>
    <property type="molecule type" value="Genomic_DNA"/>
</dbReference>
<name>A0A917A0X2_9RHOB</name>
<accession>A0A917A0X2</accession>
<dbReference type="Proteomes" id="UP000612855">
    <property type="component" value="Unassembled WGS sequence"/>
</dbReference>
<gene>
    <name evidence="2" type="ORF">GCM10011360_05380</name>
</gene>
<feature type="signal peptide" evidence="1">
    <location>
        <begin position="1"/>
        <end position="21"/>
    </location>
</feature>
<dbReference type="AlphaFoldDB" id="A0A917A0X2"/>
<dbReference type="RefSeq" id="WP_188476082.1">
    <property type="nucleotide sequence ID" value="NZ_BMFJ01000001.1"/>
</dbReference>
<reference evidence="3" key="1">
    <citation type="journal article" date="2019" name="Int. J. Syst. Evol. Microbiol.">
        <title>The Global Catalogue of Microorganisms (GCM) 10K type strain sequencing project: providing services to taxonomists for standard genome sequencing and annotation.</title>
        <authorList>
            <consortium name="The Broad Institute Genomics Platform"/>
            <consortium name="The Broad Institute Genome Sequencing Center for Infectious Disease"/>
            <person name="Wu L."/>
            <person name="Ma J."/>
        </authorList>
    </citation>
    <scope>NUCLEOTIDE SEQUENCE [LARGE SCALE GENOMIC DNA]</scope>
    <source>
        <strain evidence="3">CGMCC 1.12664</strain>
    </source>
</reference>
<feature type="chain" id="PRO_5037892635" evidence="1">
    <location>
        <begin position="22"/>
        <end position="100"/>
    </location>
</feature>
<keyword evidence="1" id="KW-0732">Signal</keyword>
<proteinExistence type="predicted"/>
<evidence type="ECO:0000256" key="1">
    <source>
        <dbReference type="SAM" id="SignalP"/>
    </source>
</evidence>
<evidence type="ECO:0000313" key="2">
    <source>
        <dbReference type="EMBL" id="GGE19552.1"/>
    </source>
</evidence>
<protein>
    <submittedName>
        <fullName evidence="2">Uncharacterized protein</fullName>
    </submittedName>
</protein>
<comment type="caution">
    <text evidence="2">The sequence shown here is derived from an EMBL/GenBank/DDBJ whole genome shotgun (WGS) entry which is preliminary data.</text>
</comment>
<sequence length="100" mass="10636">MRFPLAAAAAALFLSSAAAEAGPISRACMASDRKASSTQLCGCIQQVANRTLTGSDQRLAAKIMRKPQMAQDIKMSKSGTQKVFWERYKAFGATASQSCS</sequence>
<organism evidence="2 3">
    <name type="scientific">Primorskyibacter flagellatus</name>
    <dbReference type="NCBI Taxonomy" id="1387277"/>
    <lineage>
        <taxon>Bacteria</taxon>
        <taxon>Pseudomonadati</taxon>
        <taxon>Pseudomonadota</taxon>
        <taxon>Alphaproteobacteria</taxon>
        <taxon>Rhodobacterales</taxon>
        <taxon>Roseobacteraceae</taxon>
        <taxon>Primorskyibacter</taxon>
    </lineage>
</organism>
<evidence type="ECO:0000313" key="3">
    <source>
        <dbReference type="Proteomes" id="UP000612855"/>
    </source>
</evidence>